<evidence type="ECO:0000256" key="2">
    <source>
        <dbReference type="SAM" id="Phobius"/>
    </source>
</evidence>
<feature type="compositionally biased region" description="Low complexity" evidence="1">
    <location>
        <begin position="87"/>
        <end position="117"/>
    </location>
</feature>
<keyword evidence="2" id="KW-0472">Membrane</keyword>
<feature type="region of interest" description="Disordered" evidence="1">
    <location>
        <begin position="1"/>
        <end position="123"/>
    </location>
</feature>
<comment type="caution">
    <text evidence="3">The sequence shown here is derived from an EMBL/GenBank/DDBJ whole genome shotgun (WGS) entry which is preliminary data.</text>
</comment>
<reference evidence="3" key="1">
    <citation type="journal article" date="2020" name="Phytopathology">
        <title>Genome Sequence Resources of Colletotrichum truncatum, C. plurivorum, C. musicola, and C. sojae: Four Species Pathogenic to Soybean (Glycine max).</title>
        <authorList>
            <person name="Rogerio F."/>
            <person name="Boufleur T.R."/>
            <person name="Ciampi-Guillardi M."/>
            <person name="Sukno S.A."/>
            <person name="Thon M.R."/>
            <person name="Massola Junior N.S."/>
            <person name="Baroncelli R."/>
        </authorList>
    </citation>
    <scope>NUCLEOTIDE SEQUENCE</scope>
    <source>
        <strain evidence="3">LFN0074</strain>
    </source>
</reference>
<protein>
    <submittedName>
        <fullName evidence="3">Uncharacterized protein</fullName>
    </submittedName>
</protein>
<feature type="compositionally biased region" description="Basic and acidic residues" evidence="1">
    <location>
        <begin position="21"/>
        <end position="31"/>
    </location>
</feature>
<proteinExistence type="predicted"/>
<evidence type="ECO:0000313" key="4">
    <source>
        <dbReference type="Proteomes" id="UP000639643"/>
    </source>
</evidence>
<dbReference type="OrthoDB" id="4851802at2759"/>
<sequence length="220" mass="22877">MNLSLASRRKAPPPPALNLDLIRHPEPRDAPKTPPGPLTPNRPLVISSLPDISFPEPSTFLATSTRPATPPSTPTQPPRKPTPPSTPTSSTIPEITFPTLLPPGTTLLTSTSTTTQHPPSPTNTVFITVVPAPVTVTRDAAAPAPTLPSGPQGDTKPRPSAGASNSGVSFTTGSGVVVLGVLGGVALSSILVMMAIIVWRKRKRRRPRPESSGALMAEAQ</sequence>
<evidence type="ECO:0000313" key="3">
    <source>
        <dbReference type="EMBL" id="KAF6814124.1"/>
    </source>
</evidence>
<keyword evidence="2" id="KW-0812">Transmembrane</keyword>
<accession>A0A8H6JJ32</accession>
<dbReference type="EMBL" id="WIGM01000738">
    <property type="protein sequence ID" value="KAF6814124.1"/>
    <property type="molecule type" value="Genomic_DNA"/>
</dbReference>
<feature type="region of interest" description="Disordered" evidence="1">
    <location>
        <begin position="141"/>
        <end position="166"/>
    </location>
</feature>
<gene>
    <name evidence="3" type="ORF">CMUS01_12696</name>
</gene>
<name>A0A8H6JJ32_9PEZI</name>
<keyword evidence="2" id="KW-1133">Transmembrane helix</keyword>
<dbReference type="AlphaFoldDB" id="A0A8H6JJ32"/>
<feature type="compositionally biased region" description="Pro residues" evidence="1">
    <location>
        <begin position="68"/>
        <end position="86"/>
    </location>
</feature>
<organism evidence="3 4">
    <name type="scientific">Colletotrichum musicola</name>
    <dbReference type="NCBI Taxonomy" id="2175873"/>
    <lineage>
        <taxon>Eukaryota</taxon>
        <taxon>Fungi</taxon>
        <taxon>Dikarya</taxon>
        <taxon>Ascomycota</taxon>
        <taxon>Pezizomycotina</taxon>
        <taxon>Sordariomycetes</taxon>
        <taxon>Hypocreomycetidae</taxon>
        <taxon>Glomerellales</taxon>
        <taxon>Glomerellaceae</taxon>
        <taxon>Colletotrichum</taxon>
        <taxon>Colletotrichum orchidearum species complex</taxon>
    </lineage>
</organism>
<keyword evidence="4" id="KW-1185">Reference proteome</keyword>
<dbReference type="Proteomes" id="UP000639643">
    <property type="component" value="Unassembled WGS sequence"/>
</dbReference>
<feature type="transmembrane region" description="Helical" evidence="2">
    <location>
        <begin position="176"/>
        <end position="199"/>
    </location>
</feature>
<evidence type="ECO:0000256" key="1">
    <source>
        <dbReference type="SAM" id="MobiDB-lite"/>
    </source>
</evidence>